<proteinExistence type="predicted"/>
<accession>A0A8S1RQ53</accession>
<evidence type="ECO:0000313" key="1">
    <source>
        <dbReference type="EMBL" id="CAD8128995.1"/>
    </source>
</evidence>
<dbReference type="AlphaFoldDB" id="A0A8S1RQ53"/>
<protein>
    <submittedName>
        <fullName evidence="1">Uncharacterized protein</fullName>
    </submittedName>
</protein>
<dbReference type="Proteomes" id="UP000692954">
    <property type="component" value="Unassembled WGS sequence"/>
</dbReference>
<name>A0A8S1RQ53_9CILI</name>
<evidence type="ECO:0000313" key="2">
    <source>
        <dbReference type="Proteomes" id="UP000692954"/>
    </source>
</evidence>
<organism evidence="1 2">
    <name type="scientific">Paramecium sonneborni</name>
    <dbReference type="NCBI Taxonomy" id="65129"/>
    <lineage>
        <taxon>Eukaryota</taxon>
        <taxon>Sar</taxon>
        <taxon>Alveolata</taxon>
        <taxon>Ciliophora</taxon>
        <taxon>Intramacronucleata</taxon>
        <taxon>Oligohymenophorea</taxon>
        <taxon>Peniculida</taxon>
        <taxon>Parameciidae</taxon>
        <taxon>Paramecium</taxon>
    </lineage>
</organism>
<sequence>MWELYSNKDRQIVYIKKNQKWNSNEQKQQENQTKYLIWQEK</sequence>
<dbReference type="EMBL" id="CAJJDN010000203">
    <property type="protein sequence ID" value="CAD8128995.1"/>
    <property type="molecule type" value="Genomic_DNA"/>
</dbReference>
<reference evidence="1" key="1">
    <citation type="submission" date="2021-01" db="EMBL/GenBank/DDBJ databases">
        <authorList>
            <consortium name="Genoscope - CEA"/>
            <person name="William W."/>
        </authorList>
    </citation>
    <scope>NUCLEOTIDE SEQUENCE</scope>
</reference>
<gene>
    <name evidence="1" type="ORF">PSON_ATCC_30995.1.T2030009</name>
</gene>
<comment type="caution">
    <text evidence="1">The sequence shown here is derived from an EMBL/GenBank/DDBJ whole genome shotgun (WGS) entry which is preliminary data.</text>
</comment>
<keyword evidence="2" id="KW-1185">Reference proteome</keyword>